<organism evidence="2 3">
    <name type="scientific">Ditylenchus dipsaci</name>
    <dbReference type="NCBI Taxonomy" id="166011"/>
    <lineage>
        <taxon>Eukaryota</taxon>
        <taxon>Metazoa</taxon>
        <taxon>Ecdysozoa</taxon>
        <taxon>Nematoda</taxon>
        <taxon>Chromadorea</taxon>
        <taxon>Rhabditida</taxon>
        <taxon>Tylenchina</taxon>
        <taxon>Tylenchomorpha</taxon>
        <taxon>Sphaerularioidea</taxon>
        <taxon>Anguinidae</taxon>
        <taxon>Anguininae</taxon>
        <taxon>Ditylenchus</taxon>
    </lineage>
</organism>
<evidence type="ECO:0000313" key="3">
    <source>
        <dbReference type="WBParaSite" id="jg6842"/>
    </source>
</evidence>
<reference evidence="3" key="1">
    <citation type="submission" date="2022-11" db="UniProtKB">
        <authorList>
            <consortium name="WormBaseParasite"/>
        </authorList>
    </citation>
    <scope>IDENTIFICATION</scope>
</reference>
<evidence type="ECO:0000313" key="2">
    <source>
        <dbReference type="Proteomes" id="UP000887574"/>
    </source>
</evidence>
<dbReference type="InterPro" id="IPR011989">
    <property type="entry name" value="ARM-like"/>
</dbReference>
<keyword evidence="2" id="KW-1185">Reference proteome</keyword>
<protein>
    <submittedName>
        <fullName evidence="3">Exportin-2 central domain-containing protein</fullName>
    </submittedName>
</protein>
<dbReference type="WBParaSite" id="jg6842">
    <property type="protein sequence ID" value="jg6842"/>
    <property type="gene ID" value="jg6842"/>
</dbReference>
<dbReference type="Proteomes" id="UP000887574">
    <property type="component" value="Unplaced"/>
</dbReference>
<accession>A0A915EKA4</accession>
<sequence>MASKATTARYGATSTSQLINVSDFYEQYVRGDLLDGDANHIPILRTDALKYLVLFRNQLTPNFIIECFCGKNNQHDNSIIRLLSSEHILLHHYVGYAVERLLLMKTSDGQPMLTSNNIPVRALIDALFDCSTGPLLIAPHYIMKALMRCFNIIDPVTASIAHIYSLCVLIRKAYTKVEGGLDKHVIRIIELIIPKDVVDLVLMLYNHSGVTWFPTANAFLNHIDVNEKMTSRNILLPMLNRMQQLKTAKYSRQLVLFLCRLESIQQGIFLMVMEKIMVAELKTMHQVHTYEEKRIITIGVAAIIKDTSCAWPALWRSGREHSGDLEAFDHRKTSNGGEGSANQPEVDANLDDQYAEMNEIEYSDPTANCPMLNTLMVWQASQQHQSLPG</sequence>
<feature type="domain" description="Exportin-2 central" evidence="1">
    <location>
        <begin position="1"/>
        <end position="98"/>
    </location>
</feature>
<proteinExistence type="predicted"/>
<dbReference type="GO" id="GO:0006886">
    <property type="term" value="P:intracellular protein transport"/>
    <property type="evidence" value="ECO:0007669"/>
    <property type="project" value="InterPro"/>
</dbReference>
<name>A0A915EKA4_9BILA</name>
<evidence type="ECO:0000259" key="1">
    <source>
        <dbReference type="Pfam" id="PF08506"/>
    </source>
</evidence>
<dbReference type="InterPro" id="IPR013713">
    <property type="entry name" value="XPO2_central"/>
</dbReference>
<dbReference type="Pfam" id="PF08506">
    <property type="entry name" value="Cse1"/>
    <property type="match status" value="1"/>
</dbReference>
<dbReference type="Gene3D" id="1.25.10.10">
    <property type="entry name" value="Leucine-rich Repeat Variant"/>
    <property type="match status" value="1"/>
</dbReference>
<dbReference type="AlphaFoldDB" id="A0A915EKA4"/>